<accession>A0A4V6NZ06</accession>
<evidence type="ECO:0000313" key="3">
    <source>
        <dbReference type="Proteomes" id="UP000295788"/>
    </source>
</evidence>
<evidence type="ECO:0000313" key="2">
    <source>
        <dbReference type="EMBL" id="TCS83794.1"/>
    </source>
</evidence>
<evidence type="ECO:0000259" key="1">
    <source>
        <dbReference type="Pfam" id="PF03625"/>
    </source>
</evidence>
<comment type="caution">
    <text evidence="2">The sequence shown here is derived from an EMBL/GenBank/DDBJ whole genome shotgun (WGS) entry which is preliminary data.</text>
</comment>
<dbReference type="EMBL" id="SMAB01000003">
    <property type="protein sequence ID" value="TCS83794.1"/>
    <property type="molecule type" value="Genomic_DNA"/>
</dbReference>
<keyword evidence="3" id="KW-1185">Reference proteome</keyword>
<dbReference type="PANTHER" id="PTHR38342">
    <property type="entry name" value="SLR5037 PROTEIN"/>
    <property type="match status" value="1"/>
</dbReference>
<sequence length="130" mass="14680">MEHFEYVVASNKEFEQTIEAIDAELKKIAFKIVARINIHENILAKGYDFKKKVSVLEICNAGEAYEILSLGTEVSIFLPCKITVTEDENGVNVRLPRPTFLLNQYGKEEWNKIADKVEGLMISVMDAAAK</sequence>
<organism evidence="2 3">
    <name type="scientific">Tepidibacillus fermentans</name>
    <dbReference type="NCBI Taxonomy" id="1281767"/>
    <lineage>
        <taxon>Bacteria</taxon>
        <taxon>Bacillati</taxon>
        <taxon>Bacillota</taxon>
        <taxon>Bacilli</taxon>
        <taxon>Bacillales</taxon>
        <taxon>Bacillaceae</taxon>
        <taxon>Tepidibacillus</taxon>
    </lineage>
</organism>
<dbReference type="Pfam" id="PF03625">
    <property type="entry name" value="DUF302"/>
    <property type="match status" value="1"/>
</dbReference>
<name>A0A4V6NZ06_9BACI</name>
<dbReference type="InterPro" id="IPR016796">
    <property type="entry name" value="UCP021774"/>
</dbReference>
<protein>
    <submittedName>
        <fullName evidence="2">Uncharacterized protein (DUF302 family)</fullName>
    </submittedName>
</protein>
<dbReference type="CDD" id="cd14797">
    <property type="entry name" value="DUF302"/>
    <property type="match status" value="1"/>
</dbReference>
<dbReference type="Proteomes" id="UP000295788">
    <property type="component" value="Unassembled WGS sequence"/>
</dbReference>
<dbReference type="PANTHER" id="PTHR38342:SF1">
    <property type="entry name" value="SLR5037 PROTEIN"/>
    <property type="match status" value="1"/>
</dbReference>
<dbReference type="SUPFAM" id="SSF103247">
    <property type="entry name" value="TT1751-like"/>
    <property type="match status" value="1"/>
</dbReference>
<dbReference type="AlphaFoldDB" id="A0A4V6NZ06"/>
<proteinExistence type="predicted"/>
<gene>
    <name evidence="2" type="ORF">EDD72_103119</name>
</gene>
<dbReference type="RefSeq" id="WP_132767194.1">
    <property type="nucleotide sequence ID" value="NZ_SMAB01000003.1"/>
</dbReference>
<dbReference type="InterPro" id="IPR035923">
    <property type="entry name" value="TT1751-like_sf"/>
</dbReference>
<dbReference type="InterPro" id="IPR005180">
    <property type="entry name" value="DUF302"/>
</dbReference>
<dbReference type="Gene3D" id="3.30.310.70">
    <property type="entry name" value="TT1751-like domain"/>
    <property type="match status" value="1"/>
</dbReference>
<dbReference type="PIRSF" id="PIRSF021774">
    <property type="entry name" value="UCP021774"/>
    <property type="match status" value="1"/>
</dbReference>
<reference evidence="2 3" key="1">
    <citation type="submission" date="2019-03" db="EMBL/GenBank/DDBJ databases">
        <title>Genomic Encyclopedia of Type Strains, Phase IV (KMG-IV): sequencing the most valuable type-strain genomes for metagenomic binning, comparative biology and taxonomic classification.</title>
        <authorList>
            <person name="Goeker M."/>
        </authorList>
    </citation>
    <scope>NUCLEOTIDE SEQUENCE [LARGE SCALE GENOMIC DNA]</scope>
    <source>
        <strain evidence="2 3">DSM 23802</strain>
    </source>
</reference>
<dbReference type="OrthoDB" id="9791067at2"/>
<feature type="domain" description="DUF302" evidence="1">
    <location>
        <begin position="36"/>
        <end position="98"/>
    </location>
</feature>